<dbReference type="InterPro" id="IPR018060">
    <property type="entry name" value="HTH_AraC"/>
</dbReference>
<keyword evidence="6" id="KW-1185">Reference proteome</keyword>
<comment type="caution">
    <text evidence="5">The sequence shown here is derived from an EMBL/GenBank/DDBJ whole genome shotgun (WGS) entry which is preliminary data.</text>
</comment>
<dbReference type="Proteomes" id="UP001407405">
    <property type="component" value="Unassembled WGS sequence"/>
</dbReference>
<dbReference type="SUPFAM" id="SSF46689">
    <property type="entry name" value="Homeodomain-like"/>
    <property type="match status" value="1"/>
</dbReference>
<keyword evidence="2" id="KW-0238">DNA-binding</keyword>
<dbReference type="PROSITE" id="PS01124">
    <property type="entry name" value="HTH_ARAC_FAMILY_2"/>
    <property type="match status" value="1"/>
</dbReference>
<accession>A0ABU9VNY7</accession>
<keyword evidence="3" id="KW-0804">Transcription</keyword>
<dbReference type="Pfam" id="PF12833">
    <property type="entry name" value="HTH_18"/>
    <property type="match status" value="1"/>
</dbReference>
<name>A0ABU9VNY7_9CLOT</name>
<reference evidence="5 6" key="1">
    <citation type="submission" date="2024-04" db="EMBL/GenBank/DDBJ databases">
        <title>Genome sequencing and metabolic network reconstruction of aminoacids and betaine degradation by Anoxynatronum sibiricum.</title>
        <authorList>
            <person name="Detkova E.N."/>
            <person name="Boltjanskaja Y.V."/>
            <person name="Mardanov A.V."/>
            <person name="Kevbrin V."/>
        </authorList>
    </citation>
    <scope>NUCLEOTIDE SEQUENCE [LARGE SCALE GENOMIC DNA]</scope>
    <source>
        <strain evidence="5 6">Z-7981</strain>
    </source>
</reference>
<dbReference type="InterPro" id="IPR050204">
    <property type="entry name" value="AraC_XylS_family_regulators"/>
</dbReference>
<dbReference type="SMART" id="SM00342">
    <property type="entry name" value="HTH_ARAC"/>
    <property type="match status" value="1"/>
</dbReference>
<protein>
    <submittedName>
        <fullName evidence="5">Helix-turn-helix domain-containing protein</fullName>
    </submittedName>
</protein>
<evidence type="ECO:0000313" key="5">
    <source>
        <dbReference type="EMBL" id="MEN1758881.1"/>
    </source>
</evidence>
<evidence type="ECO:0000256" key="1">
    <source>
        <dbReference type="ARBA" id="ARBA00023015"/>
    </source>
</evidence>
<evidence type="ECO:0000259" key="4">
    <source>
        <dbReference type="PROSITE" id="PS01124"/>
    </source>
</evidence>
<dbReference type="RefSeq" id="WP_343184268.1">
    <property type="nucleotide sequence ID" value="NZ_JBCITM010000001.1"/>
</dbReference>
<feature type="domain" description="HTH araC/xylS-type" evidence="4">
    <location>
        <begin position="157"/>
        <end position="258"/>
    </location>
</feature>
<keyword evidence="1" id="KW-0805">Transcription regulation</keyword>
<dbReference type="EMBL" id="JBCITM010000001">
    <property type="protein sequence ID" value="MEN1758881.1"/>
    <property type="molecule type" value="Genomic_DNA"/>
</dbReference>
<organism evidence="5 6">
    <name type="scientific">Anoxynatronum sibiricum</name>
    <dbReference type="NCBI Taxonomy" id="210623"/>
    <lineage>
        <taxon>Bacteria</taxon>
        <taxon>Bacillati</taxon>
        <taxon>Bacillota</taxon>
        <taxon>Clostridia</taxon>
        <taxon>Eubacteriales</taxon>
        <taxon>Clostridiaceae</taxon>
        <taxon>Anoxynatronum</taxon>
    </lineage>
</organism>
<dbReference type="Gene3D" id="1.10.10.60">
    <property type="entry name" value="Homeodomain-like"/>
    <property type="match status" value="1"/>
</dbReference>
<evidence type="ECO:0000256" key="2">
    <source>
        <dbReference type="ARBA" id="ARBA00023125"/>
    </source>
</evidence>
<evidence type="ECO:0000256" key="3">
    <source>
        <dbReference type="ARBA" id="ARBA00023163"/>
    </source>
</evidence>
<dbReference type="PANTHER" id="PTHR46796">
    <property type="entry name" value="HTH-TYPE TRANSCRIPTIONAL ACTIVATOR RHAS-RELATED"/>
    <property type="match status" value="1"/>
</dbReference>
<dbReference type="Pfam" id="PF20240">
    <property type="entry name" value="DUF6597"/>
    <property type="match status" value="1"/>
</dbReference>
<dbReference type="PANTHER" id="PTHR46796:SF13">
    <property type="entry name" value="HTH-TYPE TRANSCRIPTIONAL ACTIVATOR RHAS"/>
    <property type="match status" value="1"/>
</dbReference>
<dbReference type="InterPro" id="IPR009057">
    <property type="entry name" value="Homeodomain-like_sf"/>
</dbReference>
<sequence>MSRFTKLTADERLLGNIVRHYWSVTTSVGHGEGILMPMDHVDLIVAPPGTFEYHLDNRVIVPGDPHVHGMRLRSVQVKVLKEAQVWGVSFHPWGFHLLFNVEMNRLSDGIHSLQQFSPDLSREIAEIHGGGSQLDQQVANKLDYLIQSFALGSEASMQFIPILRSFAENKPDNIRYFSKDAGISTRHLERLFLRCVGVSPKAFLQILRFEDSTREMIYGSGQMDLTEIGFASGFYDQSHFIRQYKKYTDYTPGMLRTNDPTVKFKLLK</sequence>
<gene>
    <name evidence="5" type="ORF">AAIG11_00210</name>
</gene>
<dbReference type="InterPro" id="IPR046532">
    <property type="entry name" value="DUF6597"/>
</dbReference>
<proteinExistence type="predicted"/>
<evidence type="ECO:0000313" key="6">
    <source>
        <dbReference type="Proteomes" id="UP001407405"/>
    </source>
</evidence>